<dbReference type="EC" id="6.3.4.15" evidence="5"/>
<dbReference type="InterPro" id="IPR045864">
    <property type="entry name" value="aa-tRNA-synth_II/BPL/LPL"/>
</dbReference>
<dbReference type="InterPro" id="IPR004408">
    <property type="entry name" value="Biotin_CoA_COase_ligase"/>
</dbReference>
<dbReference type="CDD" id="cd16442">
    <property type="entry name" value="BPL"/>
    <property type="match status" value="1"/>
</dbReference>
<dbReference type="Pfam" id="PF02237">
    <property type="entry name" value="BPL_C"/>
    <property type="match status" value="1"/>
</dbReference>
<protein>
    <recommendedName>
        <fullName evidence="5">biotin--[biotin carboxyl-carrier protein] ligase</fullName>
        <ecNumber evidence="5">6.3.4.15</ecNumber>
    </recommendedName>
</protein>
<evidence type="ECO:0000256" key="2">
    <source>
        <dbReference type="ARBA" id="ARBA00022741"/>
    </source>
</evidence>
<dbReference type="RefSeq" id="WP_104409949.1">
    <property type="nucleotide sequence ID" value="NZ_PTIS01000009.1"/>
</dbReference>
<proteinExistence type="predicted"/>
<dbReference type="OrthoDB" id="9807064at2"/>
<dbReference type="Gene3D" id="2.30.30.100">
    <property type="match status" value="1"/>
</dbReference>
<dbReference type="PROSITE" id="PS51733">
    <property type="entry name" value="BPL_LPL_CATALYTIC"/>
    <property type="match status" value="1"/>
</dbReference>
<dbReference type="GO" id="GO:0009249">
    <property type="term" value="P:protein lipoylation"/>
    <property type="evidence" value="ECO:0007669"/>
    <property type="project" value="UniProtKB-ARBA"/>
</dbReference>
<dbReference type="SUPFAM" id="SSF55681">
    <property type="entry name" value="Class II aaRS and biotin synthetases"/>
    <property type="match status" value="1"/>
</dbReference>
<dbReference type="GO" id="GO:0004077">
    <property type="term" value="F:biotin--[biotin carboxyl-carrier protein] ligase activity"/>
    <property type="evidence" value="ECO:0007669"/>
    <property type="project" value="UniProtKB-EC"/>
</dbReference>
<evidence type="ECO:0000256" key="1">
    <source>
        <dbReference type="ARBA" id="ARBA00022598"/>
    </source>
</evidence>
<dbReference type="InterPro" id="IPR008988">
    <property type="entry name" value="Transcriptional_repressor_C"/>
</dbReference>
<dbReference type="Proteomes" id="UP000239863">
    <property type="component" value="Unassembled WGS sequence"/>
</dbReference>
<dbReference type="PANTHER" id="PTHR12835">
    <property type="entry name" value="BIOTIN PROTEIN LIGASE"/>
    <property type="match status" value="1"/>
</dbReference>
<dbReference type="STRING" id="37659.GCA_000703125_02227"/>
<dbReference type="GO" id="GO:0005737">
    <property type="term" value="C:cytoplasm"/>
    <property type="evidence" value="ECO:0007669"/>
    <property type="project" value="TreeGrafter"/>
</dbReference>
<dbReference type="Pfam" id="PF03099">
    <property type="entry name" value="BPL_LplA_LipB"/>
    <property type="match status" value="1"/>
</dbReference>
<evidence type="ECO:0000313" key="8">
    <source>
        <dbReference type="Proteomes" id="UP000239863"/>
    </source>
</evidence>
<dbReference type="EMBL" id="PTIS01000009">
    <property type="protein sequence ID" value="PPK48151.1"/>
    <property type="molecule type" value="Genomic_DNA"/>
</dbReference>
<gene>
    <name evidence="7" type="ORF">BD821_10914</name>
</gene>
<comment type="caution">
    <text evidence="7">The sequence shown here is derived from an EMBL/GenBank/DDBJ whole genome shotgun (WGS) entry which is preliminary data.</text>
</comment>
<organism evidence="7 8">
    <name type="scientific">Clostridium algidicarnis DSM 15099</name>
    <dbReference type="NCBI Taxonomy" id="1121295"/>
    <lineage>
        <taxon>Bacteria</taxon>
        <taxon>Bacillati</taxon>
        <taxon>Bacillota</taxon>
        <taxon>Clostridia</taxon>
        <taxon>Eubacteriales</taxon>
        <taxon>Clostridiaceae</taxon>
        <taxon>Clostridium</taxon>
    </lineage>
</organism>
<dbReference type="GO" id="GO:0005524">
    <property type="term" value="F:ATP binding"/>
    <property type="evidence" value="ECO:0007669"/>
    <property type="project" value="UniProtKB-KW"/>
</dbReference>
<keyword evidence="2" id="KW-0547">Nucleotide-binding</keyword>
<dbReference type="GO" id="GO:0016740">
    <property type="term" value="F:transferase activity"/>
    <property type="evidence" value="ECO:0007669"/>
    <property type="project" value="UniProtKB-ARBA"/>
</dbReference>
<dbReference type="InterPro" id="IPR004143">
    <property type="entry name" value="BPL_LPL_catalytic"/>
</dbReference>
<reference evidence="7 8" key="1">
    <citation type="submission" date="2018-02" db="EMBL/GenBank/DDBJ databases">
        <title>Genomic Encyclopedia of Archaeal and Bacterial Type Strains, Phase II (KMG-II): from individual species to whole genera.</title>
        <authorList>
            <person name="Goeker M."/>
        </authorList>
    </citation>
    <scope>NUCLEOTIDE SEQUENCE [LARGE SCALE GENOMIC DNA]</scope>
    <source>
        <strain evidence="7 8">DSM 15099</strain>
    </source>
</reference>
<name>A0A2S6FX82_9CLOT</name>
<evidence type="ECO:0000256" key="4">
    <source>
        <dbReference type="ARBA" id="ARBA00023267"/>
    </source>
</evidence>
<keyword evidence="4" id="KW-0092">Biotin</keyword>
<dbReference type="NCBIfam" id="TIGR00121">
    <property type="entry name" value="birA_ligase"/>
    <property type="match status" value="1"/>
</dbReference>
<keyword evidence="1 7" id="KW-0436">Ligase</keyword>
<sequence length="270" mass="30185">MKEETLSYEDFKSDLSSKYIGRNVYYFDSIDSTNTKAKKLASKGVSEGTVVISEEQTAGRGRLGRSWISPKHKGLWMSIILRPNIDPINAVKITQIVAAAIHRSINKLGIKSLIKWPNDIVLNNKKVCGILTEMSAELNRISYLVIGIGINVNLDEDEIPNDIRSIATSLKIESKNAIDRKGLLCSILDNFEILYDEFLEDCNMDTTLNICRENSAILGKEIQVIKKDSCLCAKAIDITNDGRLLVEYKDGSKEYLISEEVSVRGLMGYI</sequence>
<keyword evidence="3" id="KW-0067">ATP-binding</keyword>
<evidence type="ECO:0000259" key="6">
    <source>
        <dbReference type="PROSITE" id="PS51733"/>
    </source>
</evidence>
<dbReference type="Gene3D" id="3.30.930.10">
    <property type="entry name" value="Bira Bifunctional Protein, Domain 2"/>
    <property type="match status" value="1"/>
</dbReference>
<evidence type="ECO:0000313" key="7">
    <source>
        <dbReference type="EMBL" id="PPK48151.1"/>
    </source>
</evidence>
<dbReference type="AlphaFoldDB" id="A0A2S6FX82"/>
<dbReference type="SUPFAM" id="SSF50037">
    <property type="entry name" value="C-terminal domain of transcriptional repressors"/>
    <property type="match status" value="1"/>
</dbReference>
<feature type="domain" description="BPL/LPL catalytic" evidence="6">
    <location>
        <begin position="9"/>
        <end position="199"/>
    </location>
</feature>
<dbReference type="InterPro" id="IPR003142">
    <property type="entry name" value="BPL_C"/>
</dbReference>
<accession>A0A2S6FX82</accession>
<dbReference type="PANTHER" id="PTHR12835:SF5">
    <property type="entry name" value="BIOTIN--PROTEIN LIGASE"/>
    <property type="match status" value="1"/>
</dbReference>
<evidence type="ECO:0000256" key="3">
    <source>
        <dbReference type="ARBA" id="ARBA00022840"/>
    </source>
</evidence>
<evidence type="ECO:0000256" key="5">
    <source>
        <dbReference type="ARBA" id="ARBA00024227"/>
    </source>
</evidence>